<comment type="caution">
    <text evidence="3">The sequence shown here is derived from an EMBL/GenBank/DDBJ whole genome shotgun (WGS) entry which is preliminary data.</text>
</comment>
<dbReference type="GO" id="GO:0007059">
    <property type="term" value="P:chromosome segregation"/>
    <property type="evidence" value="ECO:0007669"/>
    <property type="project" value="TreeGrafter"/>
</dbReference>
<evidence type="ECO:0000313" key="4">
    <source>
        <dbReference type="Proteomes" id="UP000487350"/>
    </source>
</evidence>
<dbReference type="SUPFAM" id="SSF110849">
    <property type="entry name" value="ParB/Sulfiredoxin"/>
    <property type="match status" value="1"/>
</dbReference>
<gene>
    <name evidence="3" type="ORF">GHT07_19025</name>
</gene>
<dbReference type="SMART" id="SM00470">
    <property type="entry name" value="ParB"/>
    <property type="match status" value="1"/>
</dbReference>
<dbReference type="AlphaFoldDB" id="A0A844AZC2"/>
<dbReference type="PANTHER" id="PTHR33375">
    <property type="entry name" value="CHROMOSOME-PARTITIONING PROTEIN PARB-RELATED"/>
    <property type="match status" value="1"/>
</dbReference>
<dbReference type="SUPFAM" id="SSF109709">
    <property type="entry name" value="KorB DNA-binding domain-like"/>
    <property type="match status" value="1"/>
</dbReference>
<dbReference type="InterPro" id="IPR040873">
    <property type="entry name" value="SoPB_HTH"/>
</dbReference>
<name>A0A844AZC2_9BURK</name>
<dbReference type="PANTHER" id="PTHR33375:SF1">
    <property type="entry name" value="CHROMOSOME-PARTITIONING PROTEIN PARB-RELATED"/>
    <property type="match status" value="1"/>
</dbReference>
<dbReference type="InterPro" id="IPR003115">
    <property type="entry name" value="ParB_N"/>
</dbReference>
<sequence length="335" mass="36569">MSMKDKLAARTKGLGAFPTTPVVKAADAGGSAAQRPRTGPGQMLAVRHLMGESAAETATLRAQLEAYADSVPSKMVDSATVGVSAYANRHEDEFSTPEFASLRDQIQNAGRNVQPIMVRGVKGRGSVQFEVMFGHRRLRACQDLGIPVWVVVVEASDQELFLAMDMENRERKNPSPFELGESYRRALHNELFPSLRALASRLHLDSGYVTRAYAIATLPPEVLDAFSSRTEIQFRWGKELSDKLQQDPEGVIKRALEIKAAGQKYGPSDVLARLLGHSESTPATELDIRPQGAKKAIAKIKQDKSGAVTVKVVPGVIATDKLDELHRILAKFLKA</sequence>
<dbReference type="InterPro" id="IPR050336">
    <property type="entry name" value="Chromosome_partition/occlusion"/>
</dbReference>
<dbReference type="Gene3D" id="3.90.1530.10">
    <property type="entry name" value="Conserved hypothetical protein from pyrococcus furiosus pfu- 392566-001, ParB domain"/>
    <property type="match status" value="1"/>
</dbReference>
<dbReference type="Gene3D" id="1.10.10.2830">
    <property type="match status" value="1"/>
</dbReference>
<dbReference type="InterPro" id="IPR004437">
    <property type="entry name" value="ParB/RepB/Spo0J"/>
</dbReference>
<dbReference type="Proteomes" id="UP000487350">
    <property type="component" value="Unassembled WGS sequence"/>
</dbReference>
<keyword evidence="4" id="KW-1185">Reference proteome</keyword>
<organism evidence="3 4">
    <name type="scientific">Caenimonas koreensis DSM 17982</name>
    <dbReference type="NCBI Taxonomy" id="1121255"/>
    <lineage>
        <taxon>Bacteria</taxon>
        <taxon>Pseudomonadati</taxon>
        <taxon>Pseudomonadota</taxon>
        <taxon>Betaproteobacteria</taxon>
        <taxon>Burkholderiales</taxon>
        <taxon>Comamonadaceae</taxon>
        <taxon>Caenimonas</taxon>
    </lineage>
</organism>
<proteinExistence type="inferred from homology"/>
<evidence type="ECO:0000313" key="3">
    <source>
        <dbReference type="EMBL" id="MRD49374.1"/>
    </source>
</evidence>
<dbReference type="GO" id="GO:0005694">
    <property type="term" value="C:chromosome"/>
    <property type="evidence" value="ECO:0007669"/>
    <property type="project" value="TreeGrafter"/>
</dbReference>
<dbReference type="CDD" id="cd16405">
    <property type="entry name" value="RepB_like_N"/>
    <property type="match status" value="1"/>
</dbReference>
<comment type="similarity">
    <text evidence="1">Belongs to the ParB family.</text>
</comment>
<dbReference type="RefSeq" id="WP_153586682.1">
    <property type="nucleotide sequence ID" value="NZ_WJBU01000023.1"/>
</dbReference>
<dbReference type="NCBIfam" id="TIGR00180">
    <property type="entry name" value="parB_part"/>
    <property type="match status" value="1"/>
</dbReference>
<reference evidence="3 4" key="1">
    <citation type="submission" date="2019-11" db="EMBL/GenBank/DDBJ databases">
        <title>Caenimonas koreensis gen. nov., sp. nov., isolated from activated sludge.</title>
        <authorList>
            <person name="Seung H.R."/>
        </authorList>
    </citation>
    <scope>NUCLEOTIDE SEQUENCE [LARGE SCALE GENOMIC DNA]</scope>
    <source>
        <strain evidence="3 4">EMB320</strain>
    </source>
</reference>
<dbReference type="InterPro" id="IPR037972">
    <property type="entry name" value="RepB_N"/>
</dbReference>
<protein>
    <submittedName>
        <fullName evidence="3">ParB/RepB/Spo0J family partition protein</fullName>
    </submittedName>
</protein>
<dbReference type="InterPro" id="IPR036086">
    <property type="entry name" value="ParB/Sulfiredoxin_sf"/>
</dbReference>
<evidence type="ECO:0000259" key="2">
    <source>
        <dbReference type="SMART" id="SM00470"/>
    </source>
</evidence>
<dbReference type="OrthoDB" id="9150072at2"/>
<dbReference type="Pfam" id="PF18090">
    <property type="entry name" value="SoPB_HTH"/>
    <property type="match status" value="1"/>
</dbReference>
<dbReference type="Pfam" id="PF02195">
    <property type="entry name" value="ParB_N"/>
    <property type="match status" value="1"/>
</dbReference>
<feature type="domain" description="ParB-like N-terminal" evidence="2">
    <location>
        <begin position="74"/>
        <end position="169"/>
    </location>
</feature>
<dbReference type="EMBL" id="WJBU01000023">
    <property type="protein sequence ID" value="MRD49374.1"/>
    <property type="molecule type" value="Genomic_DNA"/>
</dbReference>
<accession>A0A844AZC2</accession>
<dbReference type="GO" id="GO:0003677">
    <property type="term" value="F:DNA binding"/>
    <property type="evidence" value="ECO:0007669"/>
    <property type="project" value="InterPro"/>
</dbReference>
<evidence type="ECO:0000256" key="1">
    <source>
        <dbReference type="ARBA" id="ARBA00006295"/>
    </source>
</evidence>